<dbReference type="GO" id="GO:0032153">
    <property type="term" value="C:cell division site"/>
    <property type="evidence" value="ECO:0007669"/>
    <property type="project" value="UniProtKB-UniRule"/>
</dbReference>
<dbReference type="SMART" id="SM00842">
    <property type="entry name" value="FtsA"/>
    <property type="match status" value="1"/>
</dbReference>
<dbReference type="Gene3D" id="3.30.1490.110">
    <property type="match status" value="1"/>
</dbReference>
<keyword evidence="1 5" id="KW-1003">Cell membrane</keyword>
<dbReference type="GO" id="GO:0043093">
    <property type="term" value="P:FtsZ-dependent cytokinesis"/>
    <property type="evidence" value="ECO:0007669"/>
    <property type="project" value="UniProtKB-UniRule"/>
</dbReference>
<protein>
    <recommendedName>
        <fullName evidence="5 6">Cell division protein FtsA</fullName>
    </recommendedName>
</protein>
<dbReference type="GO" id="GO:0009898">
    <property type="term" value="C:cytoplasmic side of plasma membrane"/>
    <property type="evidence" value="ECO:0007669"/>
    <property type="project" value="UniProtKB-UniRule"/>
</dbReference>
<comment type="subcellular location">
    <subcellularLocation>
        <location evidence="5">Cell membrane</location>
        <topology evidence="5">Peripheral membrane protein</topology>
        <orientation evidence="5">Cytoplasmic side</orientation>
    </subcellularLocation>
    <text evidence="5">Localizes to the Z ring in an FtsZ-dependent manner. Targeted to the membrane through a conserved C-terminal amphipathic helix.</text>
</comment>
<dbReference type="EMBL" id="MGAV01000014">
    <property type="protein sequence ID" value="OGK54593.1"/>
    <property type="molecule type" value="Genomic_DNA"/>
</dbReference>
<evidence type="ECO:0000259" key="7">
    <source>
        <dbReference type="SMART" id="SM00842"/>
    </source>
</evidence>
<keyword evidence="3 5" id="KW-0472">Membrane</keyword>
<comment type="similarity">
    <text evidence="5 6">Belongs to the FtsA/MreB family.</text>
</comment>
<dbReference type="InterPro" id="IPR043129">
    <property type="entry name" value="ATPase_NBD"/>
</dbReference>
<proteinExistence type="inferred from homology"/>
<dbReference type="Proteomes" id="UP000177418">
    <property type="component" value="Unassembled WGS sequence"/>
</dbReference>
<evidence type="ECO:0000256" key="1">
    <source>
        <dbReference type="ARBA" id="ARBA00022475"/>
    </source>
</evidence>
<evidence type="ECO:0000256" key="4">
    <source>
        <dbReference type="ARBA" id="ARBA00023306"/>
    </source>
</evidence>
<comment type="function">
    <text evidence="5 6">Cell division protein that is involved in the assembly of the Z ring. May serve as a membrane anchor for the Z ring.</text>
</comment>
<comment type="subunit">
    <text evidence="5">Self-interacts. Interacts with FtsZ.</text>
</comment>
<dbReference type="Pfam" id="PF02491">
    <property type="entry name" value="SHS2_FTSA"/>
    <property type="match status" value="1"/>
</dbReference>
<organism evidence="8 9">
    <name type="scientific">Candidatus Roizmanbacteria bacterium RIFCSPLOWO2_02_FULL_36_11</name>
    <dbReference type="NCBI Taxonomy" id="1802071"/>
    <lineage>
        <taxon>Bacteria</taxon>
        <taxon>Candidatus Roizmaniibacteriota</taxon>
    </lineage>
</organism>
<reference evidence="8 9" key="1">
    <citation type="journal article" date="2016" name="Nat. Commun.">
        <title>Thousands of microbial genomes shed light on interconnected biogeochemical processes in an aquifer system.</title>
        <authorList>
            <person name="Anantharaman K."/>
            <person name="Brown C.T."/>
            <person name="Hug L.A."/>
            <person name="Sharon I."/>
            <person name="Castelle C.J."/>
            <person name="Probst A.J."/>
            <person name="Thomas B.C."/>
            <person name="Singh A."/>
            <person name="Wilkins M.J."/>
            <person name="Karaoz U."/>
            <person name="Brodie E.L."/>
            <person name="Williams K.H."/>
            <person name="Hubbard S.S."/>
            <person name="Banfield J.F."/>
        </authorList>
    </citation>
    <scope>NUCLEOTIDE SEQUENCE [LARGE SCALE GENOMIC DNA]</scope>
</reference>
<dbReference type="PANTHER" id="PTHR32432">
    <property type="entry name" value="CELL DIVISION PROTEIN FTSA-RELATED"/>
    <property type="match status" value="1"/>
</dbReference>
<dbReference type="SUPFAM" id="SSF53067">
    <property type="entry name" value="Actin-like ATPase domain"/>
    <property type="match status" value="2"/>
</dbReference>
<evidence type="ECO:0000313" key="8">
    <source>
        <dbReference type="EMBL" id="OGK54593.1"/>
    </source>
</evidence>
<dbReference type="Gene3D" id="3.30.420.40">
    <property type="match status" value="2"/>
</dbReference>
<evidence type="ECO:0000256" key="2">
    <source>
        <dbReference type="ARBA" id="ARBA00022618"/>
    </source>
</evidence>
<keyword evidence="4 5" id="KW-0131">Cell cycle</keyword>
<evidence type="ECO:0000256" key="3">
    <source>
        <dbReference type="ARBA" id="ARBA00023136"/>
    </source>
</evidence>
<evidence type="ECO:0000256" key="5">
    <source>
        <dbReference type="HAMAP-Rule" id="MF_02033"/>
    </source>
</evidence>
<dbReference type="InterPro" id="IPR003494">
    <property type="entry name" value="SHS2_FtsA"/>
</dbReference>
<keyword evidence="2 5" id="KW-0132">Cell division</keyword>
<feature type="domain" description="SHS2" evidence="7">
    <location>
        <begin position="6"/>
        <end position="195"/>
    </location>
</feature>
<evidence type="ECO:0000256" key="6">
    <source>
        <dbReference type="PIRNR" id="PIRNR003101"/>
    </source>
</evidence>
<dbReference type="InterPro" id="IPR020823">
    <property type="entry name" value="Cell_div_FtsA"/>
</dbReference>
<name>A0A1F7JG55_9BACT</name>
<gene>
    <name evidence="5" type="primary">ftsA</name>
    <name evidence="8" type="ORF">A3H78_01770</name>
</gene>
<sequence length="427" mass="45678">MAEQIITGIDIGTSKIVSIIASVAGEDRTPRIMGFATVDSKGVRKGQIVDIAHVSSALEDCIEKAERMAGIKVNSAYVTVGGPHISSINSHGVVAVSQPDADINASDIERAIEAAKAISLSSTREVIEVIPREYIVDGQSGIKNPIGMSGVRLEVNTHIITASVTNLKNIERCLTDLGIAVDGFVFSGLSSSLAVVSETEKELGVVLIDIGGGKTDICIFVDGALSYSSSIPIGARHITNDIAVGLRISLESSEKIKLFLMDKKNLKKKLDKDNLSKKDDIDVSDLNLLEGLSTVSYKTVIDGIMKPRLEEIYEKVFSEIEKSELSNQVPSGLVIVGGGASTVSSVEVAKHIIGMSARVGTPQHVTGLIDEIMYPQYSAVVGLLLYAKDYVEEKAKLNIKDFNSILRSFSVKGSVKKVIGIFKSYIP</sequence>
<dbReference type="NCBIfam" id="TIGR01174">
    <property type="entry name" value="ftsA"/>
    <property type="match status" value="1"/>
</dbReference>
<dbReference type="AlphaFoldDB" id="A0A1F7JG55"/>
<dbReference type="PIRSF" id="PIRSF003101">
    <property type="entry name" value="FtsA"/>
    <property type="match status" value="1"/>
</dbReference>
<dbReference type="CDD" id="cd24048">
    <property type="entry name" value="ASKHA_NBD_FtsA"/>
    <property type="match status" value="1"/>
</dbReference>
<dbReference type="Pfam" id="PF14450">
    <property type="entry name" value="FtsA"/>
    <property type="match status" value="1"/>
</dbReference>
<dbReference type="HAMAP" id="MF_02033">
    <property type="entry name" value="FtsA"/>
    <property type="match status" value="1"/>
</dbReference>
<evidence type="ECO:0000313" key="9">
    <source>
        <dbReference type="Proteomes" id="UP000177418"/>
    </source>
</evidence>
<accession>A0A1F7JG55</accession>
<dbReference type="InterPro" id="IPR050696">
    <property type="entry name" value="FtsA/MreB"/>
</dbReference>
<comment type="caution">
    <text evidence="8">The sequence shown here is derived from an EMBL/GenBank/DDBJ whole genome shotgun (WGS) entry which is preliminary data.</text>
</comment>
<dbReference type="PANTHER" id="PTHR32432:SF4">
    <property type="entry name" value="CELL DIVISION PROTEIN FTSA"/>
    <property type="match status" value="1"/>
</dbReference>